<reference evidence="2 3" key="1">
    <citation type="journal article" date="2020" name="Cell Host Microbe">
        <title>Functional and Genomic Variation between Human-Derived Isolates of Lachnospiraceae Reveals Inter- and Intra-Species Diversity.</title>
        <authorList>
            <person name="Sorbara M.T."/>
            <person name="Littmann E.R."/>
            <person name="Fontana E."/>
            <person name="Moody T.U."/>
            <person name="Kohout C.E."/>
            <person name="Gjonbalaj M."/>
            <person name="Eaton V."/>
            <person name="Seok R."/>
            <person name="Leiner I.M."/>
            <person name="Pamer E.G."/>
        </authorList>
    </citation>
    <scope>NUCLEOTIDE SEQUENCE [LARGE SCALE GENOMIC DNA]</scope>
    <source>
        <strain evidence="2 3">MSK.14.57</strain>
    </source>
</reference>
<feature type="non-terminal residue" evidence="2">
    <location>
        <position position="24"/>
    </location>
</feature>
<sequence length="24" mass="2578">MKKKSKALDLELTSSSILIETGGK</sequence>
<protein>
    <submittedName>
        <fullName evidence="2">Flavodoxin</fullName>
    </submittedName>
</protein>
<reference evidence="2" key="2">
    <citation type="submission" date="2020-02" db="EMBL/GenBank/DDBJ databases">
        <authorList>
            <person name="Littmann E."/>
            <person name="Sorbara M."/>
        </authorList>
    </citation>
    <scope>NUCLEOTIDE SEQUENCE</scope>
    <source>
        <strain evidence="2">MSK.14.57</strain>
    </source>
</reference>
<name>A0ABX2I418_ANAHA</name>
<dbReference type="Proteomes" id="UP001644750">
    <property type="component" value="Unassembled WGS sequence"/>
</dbReference>
<evidence type="ECO:0000313" key="1">
    <source>
        <dbReference type="EMBL" id="NSJ78833.1"/>
    </source>
</evidence>
<dbReference type="EMBL" id="JAAITB010000035">
    <property type="protein sequence ID" value="NSJ80589.1"/>
    <property type="molecule type" value="Genomic_DNA"/>
</dbReference>
<proteinExistence type="predicted"/>
<comment type="caution">
    <text evidence="2">The sequence shown here is derived from an EMBL/GenBank/DDBJ whole genome shotgun (WGS) entry which is preliminary data.</text>
</comment>
<organism evidence="2 3">
    <name type="scientific">Anaerostipes hadrus</name>
    <dbReference type="NCBI Taxonomy" id="649756"/>
    <lineage>
        <taxon>Bacteria</taxon>
        <taxon>Bacillati</taxon>
        <taxon>Bacillota</taxon>
        <taxon>Clostridia</taxon>
        <taxon>Lachnospirales</taxon>
        <taxon>Lachnospiraceae</taxon>
        <taxon>Anaerostipes</taxon>
    </lineage>
</organism>
<accession>A0ABX2I418</accession>
<dbReference type="EMBL" id="JAAITB010000007">
    <property type="protein sequence ID" value="NSJ78833.1"/>
    <property type="molecule type" value="Genomic_DNA"/>
</dbReference>
<gene>
    <name evidence="1" type="ORF">G5A72_04360</name>
    <name evidence="2" type="ORF">G5A72_13575</name>
</gene>
<evidence type="ECO:0000313" key="2">
    <source>
        <dbReference type="EMBL" id="NSJ80589.1"/>
    </source>
</evidence>
<evidence type="ECO:0000313" key="3">
    <source>
        <dbReference type="Proteomes" id="UP001644750"/>
    </source>
</evidence>
<keyword evidence="3" id="KW-1185">Reference proteome</keyword>